<name>A0A7N9D8U7_MACFA</name>
<protein>
    <submittedName>
        <fullName evidence="2">Uncharacterized protein</fullName>
    </submittedName>
</protein>
<keyword evidence="3" id="KW-1185">Reference proteome</keyword>
<feature type="compositionally biased region" description="Polar residues" evidence="1">
    <location>
        <begin position="80"/>
        <end position="91"/>
    </location>
</feature>
<accession>A0A7N9D8U7</accession>
<dbReference type="GeneTree" id="ENSGT00940000167556"/>
<dbReference type="PRINTS" id="PR02045">
    <property type="entry name" value="F138DOMAIN"/>
</dbReference>
<dbReference type="Ensembl" id="ENSMFAT00000089768.1">
    <property type="protein sequence ID" value="ENSMFAP00000059056.1"/>
    <property type="gene ID" value="ENSMFAG00000059732.1"/>
</dbReference>
<evidence type="ECO:0000256" key="1">
    <source>
        <dbReference type="SAM" id="MobiDB-lite"/>
    </source>
</evidence>
<reference evidence="2" key="3">
    <citation type="submission" date="2025-09" db="UniProtKB">
        <authorList>
            <consortium name="Ensembl"/>
        </authorList>
    </citation>
    <scope>IDENTIFICATION</scope>
</reference>
<evidence type="ECO:0000313" key="3">
    <source>
        <dbReference type="Proteomes" id="UP000233100"/>
    </source>
</evidence>
<dbReference type="Proteomes" id="UP000233100">
    <property type="component" value="Chromosome 15"/>
</dbReference>
<sequence length="118" mass="12950">MESCSVVQVGVQWCDLGSLQALPPRFTPFSCLSLPSSWDYRRPQPCPAICFFVCLFVFCNLVERGYHCVAQAGLKLLSSGNPPTSASQSARITGMSHRPRPSGCFYQTLSAPHPYPHA</sequence>
<organism evidence="2 3">
    <name type="scientific">Macaca fascicularis</name>
    <name type="common">Crab-eating macaque</name>
    <name type="synonym">Cynomolgus monkey</name>
    <dbReference type="NCBI Taxonomy" id="9541"/>
    <lineage>
        <taxon>Eukaryota</taxon>
        <taxon>Metazoa</taxon>
        <taxon>Chordata</taxon>
        <taxon>Craniata</taxon>
        <taxon>Vertebrata</taxon>
        <taxon>Euteleostomi</taxon>
        <taxon>Mammalia</taxon>
        <taxon>Eutheria</taxon>
        <taxon>Euarchontoglires</taxon>
        <taxon>Primates</taxon>
        <taxon>Haplorrhini</taxon>
        <taxon>Catarrhini</taxon>
        <taxon>Cercopithecidae</taxon>
        <taxon>Cercopithecinae</taxon>
        <taxon>Macaca</taxon>
    </lineage>
</organism>
<evidence type="ECO:0000313" key="2">
    <source>
        <dbReference type="Ensembl" id="ENSMFAP00000059056.1"/>
    </source>
</evidence>
<dbReference type="PANTHER" id="PTHR46254">
    <property type="entry name" value="PROTEIN GVQW1-RELATED"/>
    <property type="match status" value="1"/>
</dbReference>
<dbReference type="AlphaFoldDB" id="A0A7N9D8U7"/>
<proteinExistence type="predicted"/>
<reference evidence="2 3" key="1">
    <citation type="submission" date="2013-03" db="EMBL/GenBank/DDBJ databases">
        <authorList>
            <person name="Warren W."/>
            <person name="Wilson R.K."/>
        </authorList>
    </citation>
    <scope>NUCLEOTIDE SEQUENCE</scope>
</reference>
<feature type="region of interest" description="Disordered" evidence="1">
    <location>
        <begin position="80"/>
        <end position="99"/>
    </location>
</feature>
<dbReference type="PANTHER" id="PTHR46254:SF7">
    <property type="entry name" value="PI4-KINASE N-TERMINAL DOMAIN-CONTAINING PROTEIN"/>
    <property type="match status" value="1"/>
</dbReference>
<reference evidence="2" key="2">
    <citation type="submission" date="2025-08" db="UniProtKB">
        <authorList>
            <consortium name="Ensembl"/>
        </authorList>
    </citation>
    <scope>IDENTIFICATION</scope>
</reference>